<evidence type="ECO:0000259" key="2">
    <source>
        <dbReference type="SMART" id="SM00754"/>
    </source>
</evidence>
<keyword evidence="4" id="KW-1185">Reference proteome</keyword>
<feature type="chain" id="PRO_5029524401" evidence="1">
    <location>
        <begin position="30"/>
        <end position="158"/>
    </location>
</feature>
<protein>
    <submittedName>
        <fullName evidence="3">CHRD domain-containing protein</fullName>
    </submittedName>
</protein>
<dbReference type="EMBL" id="WVHS01000002">
    <property type="protein sequence ID" value="MXV15168.1"/>
    <property type="molecule type" value="Genomic_DNA"/>
</dbReference>
<keyword evidence="1" id="KW-0732">Signal</keyword>
<accession>A0A7K1XWK8</accession>
<comment type="caution">
    <text evidence="3">The sequence shown here is derived from an EMBL/GenBank/DDBJ whole genome shotgun (WGS) entry which is preliminary data.</text>
</comment>
<dbReference type="Proteomes" id="UP000451233">
    <property type="component" value="Unassembled WGS sequence"/>
</dbReference>
<reference evidence="3 4" key="1">
    <citation type="submission" date="2019-11" db="EMBL/GenBank/DDBJ databases">
        <title>Pedobacter sp. HMF7056 Genome sequencing and assembly.</title>
        <authorList>
            <person name="Kang H."/>
            <person name="Kim H."/>
            <person name="Joh K."/>
        </authorList>
    </citation>
    <scope>NUCLEOTIDE SEQUENCE [LARGE SCALE GENOMIC DNA]</scope>
    <source>
        <strain evidence="3 4">HMF7056</strain>
    </source>
</reference>
<dbReference type="Pfam" id="PF07452">
    <property type="entry name" value="CHRD"/>
    <property type="match status" value="1"/>
</dbReference>
<dbReference type="InterPro" id="IPR010895">
    <property type="entry name" value="CHRD"/>
</dbReference>
<evidence type="ECO:0000313" key="3">
    <source>
        <dbReference type="EMBL" id="MXV15168.1"/>
    </source>
</evidence>
<evidence type="ECO:0000256" key="1">
    <source>
        <dbReference type="SAM" id="SignalP"/>
    </source>
</evidence>
<dbReference type="SMART" id="SM00754">
    <property type="entry name" value="CHRD"/>
    <property type="match status" value="1"/>
</dbReference>
<organism evidence="3 4">
    <name type="scientific">Hufsiella ginkgonis</name>
    <dbReference type="NCBI Taxonomy" id="2695274"/>
    <lineage>
        <taxon>Bacteria</taxon>
        <taxon>Pseudomonadati</taxon>
        <taxon>Bacteroidota</taxon>
        <taxon>Sphingobacteriia</taxon>
        <taxon>Sphingobacteriales</taxon>
        <taxon>Sphingobacteriaceae</taxon>
        <taxon>Hufsiella</taxon>
    </lineage>
</organism>
<evidence type="ECO:0000313" key="4">
    <source>
        <dbReference type="Proteomes" id="UP000451233"/>
    </source>
</evidence>
<feature type="signal peptide" evidence="1">
    <location>
        <begin position="1"/>
        <end position="29"/>
    </location>
</feature>
<sequence length="158" mass="17357">MHVVKITLRIYSVFLALLCCLSCSKIEEAGPKVKAPLRSYTITSRLDNKQAGTDSQATGVLKGTYSEVTKLLVYSLEFSVPEPLSVRIDKGAKGAVGVWVSEFAKNAGHAYKSPITGQKKLTSLEERDLLKGIWYISVETSNYKPSEIRGMVTVKLSK</sequence>
<proteinExistence type="predicted"/>
<gene>
    <name evidence="3" type="ORF">GS398_07640</name>
</gene>
<name>A0A7K1XWK8_9SPHI</name>
<feature type="domain" description="CHRD" evidence="2">
    <location>
        <begin position="40"/>
        <end position="154"/>
    </location>
</feature>
<dbReference type="AlphaFoldDB" id="A0A7K1XWK8"/>